<evidence type="ECO:0000313" key="1">
    <source>
        <dbReference type="EMBL" id="KOF78674.1"/>
    </source>
</evidence>
<organism evidence="1">
    <name type="scientific">Octopus bimaculoides</name>
    <name type="common">California two-spotted octopus</name>
    <dbReference type="NCBI Taxonomy" id="37653"/>
    <lineage>
        <taxon>Eukaryota</taxon>
        <taxon>Metazoa</taxon>
        <taxon>Spiralia</taxon>
        <taxon>Lophotrochozoa</taxon>
        <taxon>Mollusca</taxon>
        <taxon>Cephalopoda</taxon>
        <taxon>Coleoidea</taxon>
        <taxon>Octopodiformes</taxon>
        <taxon>Octopoda</taxon>
        <taxon>Incirrata</taxon>
        <taxon>Octopodidae</taxon>
        <taxon>Octopus</taxon>
    </lineage>
</organism>
<dbReference type="STRING" id="37653.A0A0L8GPB8"/>
<accession>A0A0L8GPB8</accession>
<feature type="non-terminal residue" evidence="1">
    <location>
        <position position="1"/>
    </location>
</feature>
<gene>
    <name evidence="1" type="ORF">OCBIM_22030419mg</name>
</gene>
<reference evidence="1" key="1">
    <citation type="submission" date="2015-07" db="EMBL/GenBank/DDBJ databases">
        <title>MeaNS - Measles Nucleotide Surveillance Program.</title>
        <authorList>
            <person name="Tran T."/>
            <person name="Druce J."/>
        </authorList>
    </citation>
    <scope>NUCLEOTIDE SEQUENCE</scope>
    <source>
        <strain evidence="1">UCB-OBI-ISO-001</strain>
        <tissue evidence="1">Gonad</tissue>
    </source>
</reference>
<name>A0A0L8GPB8_OCTBM</name>
<sequence length="250" mass="28631">TAVQLATPVKVSPEKVHCSVISVAGTREEWTYFEQRWLGYKQATCLTGNNVVLQLLESCDETLQKHLTWTHIKSLAVHKENVMVAHVQLQQMHQDWDEPIRAFNVCLQAQAGVCNFKVECPSKACHAMIYYSDVIVLNALVYITLKEALRYVEAKESGKCSASRLMGHSTISTIAAFSSYRLQEWYHLVKKSSDPCDTSAPTSCSHCGKHGYRRHVQERMRKCPTYNHKYTMYDILHHYESVCSQQHHPQ</sequence>
<dbReference type="AlphaFoldDB" id="A0A0L8GPB8"/>
<proteinExistence type="predicted"/>
<protein>
    <submittedName>
        <fullName evidence="1">Uncharacterized protein</fullName>
    </submittedName>
</protein>
<dbReference type="EMBL" id="KQ420978">
    <property type="protein sequence ID" value="KOF78674.1"/>
    <property type="molecule type" value="Genomic_DNA"/>
</dbReference>